<keyword evidence="5" id="KW-1185">Reference proteome</keyword>
<protein>
    <recommendedName>
        <fullName evidence="3">Rab-GAP TBC domain-containing protein</fullName>
    </recommendedName>
</protein>
<evidence type="ECO:0000313" key="5">
    <source>
        <dbReference type="Proteomes" id="UP001187192"/>
    </source>
</evidence>
<dbReference type="PANTHER" id="PTHR47219:SF20">
    <property type="entry name" value="TBC1 DOMAIN FAMILY MEMBER 2B"/>
    <property type="match status" value="1"/>
</dbReference>
<dbReference type="SUPFAM" id="SSF47923">
    <property type="entry name" value="Ypt/Rab-GAP domain of gyp1p"/>
    <property type="match status" value="2"/>
</dbReference>
<comment type="caution">
    <text evidence="4">The sequence shown here is derived from an EMBL/GenBank/DDBJ whole genome shotgun (WGS) entry which is preliminary data.</text>
</comment>
<dbReference type="InterPro" id="IPR000195">
    <property type="entry name" value="Rab-GAP-TBC_dom"/>
</dbReference>
<dbReference type="EMBL" id="BTGU01000009">
    <property type="protein sequence ID" value="GMN39060.1"/>
    <property type="molecule type" value="Genomic_DNA"/>
</dbReference>
<dbReference type="PROSITE" id="PS50086">
    <property type="entry name" value="TBC_RABGAP"/>
    <property type="match status" value="1"/>
</dbReference>
<feature type="coiled-coil region" evidence="1">
    <location>
        <begin position="673"/>
        <end position="707"/>
    </location>
</feature>
<evidence type="ECO:0000313" key="4">
    <source>
        <dbReference type="EMBL" id="GMN39060.1"/>
    </source>
</evidence>
<gene>
    <name evidence="4" type="ORF">TIFTF001_008285</name>
</gene>
<feature type="region of interest" description="Disordered" evidence="2">
    <location>
        <begin position="593"/>
        <end position="617"/>
    </location>
</feature>
<feature type="compositionally biased region" description="Basic and acidic residues" evidence="2">
    <location>
        <begin position="65"/>
        <end position="89"/>
    </location>
</feature>
<organism evidence="4 5">
    <name type="scientific">Ficus carica</name>
    <name type="common">Common fig</name>
    <dbReference type="NCBI Taxonomy" id="3494"/>
    <lineage>
        <taxon>Eukaryota</taxon>
        <taxon>Viridiplantae</taxon>
        <taxon>Streptophyta</taxon>
        <taxon>Embryophyta</taxon>
        <taxon>Tracheophyta</taxon>
        <taxon>Spermatophyta</taxon>
        <taxon>Magnoliopsida</taxon>
        <taxon>eudicotyledons</taxon>
        <taxon>Gunneridae</taxon>
        <taxon>Pentapetalae</taxon>
        <taxon>rosids</taxon>
        <taxon>fabids</taxon>
        <taxon>Rosales</taxon>
        <taxon>Moraceae</taxon>
        <taxon>Ficeae</taxon>
        <taxon>Ficus</taxon>
    </lineage>
</organism>
<feature type="compositionally biased region" description="Basic and acidic residues" evidence="2">
    <location>
        <begin position="593"/>
        <end position="615"/>
    </location>
</feature>
<dbReference type="PANTHER" id="PTHR47219">
    <property type="entry name" value="RAB GTPASE-ACTIVATING PROTEIN 1-LIKE"/>
    <property type="match status" value="1"/>
</dbReference>
<reference evidence="4" key="1">
    <citation type="submission" date="2023-07" db="EMBL/GenBank/DDBJ databases">
        <title>draft genome sequence of fig (Ficus carica).</title>
        <authorList>
            <person name="Takahashi T."/>
            <person name="Nishimura K."/>
        </authorList>
    </citation>
    <scope>NUCLEOTIDE SEQUENCE</scope>
</reference>
<dbReference type="InterPro" id="IPR035969">
    <property type="entry name" value="Rab-GAP_TBC_sf"/>
</dbReference>
<feature type="region of interest" description="Disordered" evidence="2">
    <location>
        <begin position="782"/>
        <end position="852"/>
    </location>
</feature>
<dbReference type="SMART" id="SM00164">
    <property type="entry name" value="TBC"/>
    <property type="match status" value="1"/>
</dbReference>
<feature type="compositionally biased region" description="Low complexity" evidence="2">
    <location>
        <begin position="95"/>
        <end position="105"/>
    </location>
</feature>
<dbReference type="Gene3D" id="1.10.8.270">
    <property type="entry name" value="putative rabgap domain of human tbc1 domain family member 14 like domains"/>
    <property type="match status" value="1"/>
</dbReference>
<evidence type="ECO:0000256" key="1">
    <source>
        <dbReference type="SAM" id="Coils"/>
    </source>
</evidence>
<name>A0AA87ZUK5_FICCA</name>
<dbReference type="GO" id="GO:0005096">
    <property type="term" value="F:GTPase activator activity"/>
    <property type="evidence" value="ECO:0007669"/>
    <property type="project" value="TreeGrafter"/>
</dbReference>
<feature type="compositionally biased region" description="Polar residues" evidence="2">
    <location>
        <begin position="192"/>
        <end position="210"/>
    </location>
</feature>
<feature type="region of interest" description="Disordered" evidence="2">
    <location>
        <begin position="63"/>
        <end position="110"/>
    </location>
</feature>
<keyword evidence="1" id="KW-0175">Coiled coil</keyword>
<dbReference type="AlphaFoldDB" id="A0AA87ZUK5"/>
<dbReference type="Pfam" id="PF00566">
    <property type="entry name" value="RabGAP-TBC"/>
    <property type="match status" value="1"/>
</dbReference>
<sequence>MADQTSNLLHTLEPKRDSYGFALRPQHAQRYREYANIYKEEEEERSDKWKNFIEQLTRYAQPCSSHRDHIEASPKEVTEQEVEVKLERPEEGDDTSNTKSSSLSKSDLKKEVQLSKETKANKVQTWVQIRSSLCALENIMSSQVKKRKNMKDEPITIGENHFQLVEKTGSSKASEDLEEKDCVNDVLDESKSASIAENSENGGISESANTTDAEGNLALSVSCSAHTAMEEFAVDDGNSYIVDAGDPEKHGSVDTSETKMAVNVNDIGEEKAVGDGFYEELECLVQGGVPKDIRGEVWQAFVGVKARRVERYYHDLLAQERNASESMDGDNLSGAARKWKRQIEKDIPRTFPGHPALDENGRNSLRRLLLAYARHNPSVGYCQAMNFFAGLLLLLMPEENAFWTLVGILDDYFNGYYTEEMIESQVDQLVFEELMRERFPKLVNHLDYLGVQVAWISGPWFLSIFVNMLPWESVLRVWDVLLYDGNRVMLFRTALALMEFYGPALVTTKDAGDATTLLQSLAGSTFDSSQLVLTACMGYLAVTEARLQELREKHRPAVLAVVEERSKKGRVWKDSKGLATKLYSFKHDPGSLVEEKKTTEGGEKLPKGDKSDLDPHSSNVNDLLDHLAVDPEVDSLPDLQEQVVWLKVELCRLLEEKRSAILRAEELETALMEMVKQDNRRQLSAKVEQLEQEVATLHQALSDKKEQETAMLKVLMRIEQEQKVTEDARLGAEQEAAAQKYAVYVLQEKYEKAMALLAEMEKRAVMAESMLEATLHYQSGQVKAHSSPGVARNQGSTQDNTRKTGLLPFGLGWRDRNRGKPANTEESGESNATNERMDPSTQQKKTSKQEQQ</sequence>
<accession>A0AA87ZUK5</accession>
<dbReference type="FunFam" id="1.10.8.270:FF:000018">
    <property type="entry name" value="Ypt/Rab-GAP domain of gyp1p superfamily protein"/>
    <property type="match status" value="1"/>
</dbReference>
<dbReference type="Gene3D" id="1.10.472.80">
    <property type="entry name" value="Ypt/Rab-GAP domain of gyp1p, domain 3"/>
    <property type="match status" value="1"/>
</dbReference>
<feature type="region of interest" description="Disordered" evidence="2">
    <location>
        <begin position="1"/>
        <end position="21"/>
    </location>
</feature>
<dbReference type="GO" id="GO:0031267">
    <property type="term" value="F:small GTPase binding"/>
    <property type="evidence" value="ECO:0007669"/>
    <property type="project" value="TreeGrafter"/>
</dbReference>
<feature type="domain" description="Rab-GAP TBC" evidence="3">
    <location>
        <begin position="288"/>
        <end position="485"/>
    </location>
</feature>
<dbReference type="FunFam" id="1.10.472.80:FF:000013">
    <property type="entry name" value="TBC1 domain family member 8B"/>
    <property type="match status" value="1"/>
</dbReference>
<dbReference type="InterPro" id="IPR050302">
    <property type="entry name" value="Rab_GAP_TBC_domain"/>
</dbReference>
<evidence type="ECO:0000259" key="3">
    <source>
        <dbReference type="PROSITE" id="PS50086"/>
    </source>
</evidence>
<dbReference type="Proteomes" id="UP001187192">
    <property type="component" value="Unassembled WGS sequence"/>
</dbReference>
<evidence type="ECO:0000256" key="2">
    <source>
        <dbReference type="SAM" id="MobiDB-lite"/>
    </source>
</evidence>
<proteinExistence type="predicted"/>
<feature type="region of interest" description="Disordered" evidence="2">
    <location>
        <begin position="191"/>
        <end position="210"/>
    </location>
</feature>